<dbReference type="Gene3D" id="3.40.50.300">
    <property type="entry name" value="P-loop containing nucleotide triphosphate hydrolases"/>
    <property type="match status" value="1"/>
</dbReference>
<dbReference type="OMA" id="DGYVECS"/>
<reference evidence="10 11" key="1">
    <citation type="journal article" date="2013" name="Nat. Genet.">
        <title>The genome of the hydatid tapeworm Echinococcus granulosus.</title>
        <authorList>
            <person name="Zheng H."/>
            <person name="Zhang W."/>
            <person name="Zhang L."/>
            <person name="Zhang Z."/>
            <person name="Li J."/>
            <person name="Lu G."/>
            <person name="Zhu Y."/>
            <person name="Wang Y."/>
            <person name="Huang Y."/>
            <person name="Liu J."/>
            <person name="Kang H."/>
            <person name="Chen J."/>
            <person name="Wang L."/>
            <person name="Chen A."/>
            <person name="Yu S."/>
            <person name="Gao Z."/>
            <person name="Jin L."/>
            <person name="Gu W."/>
            <person name="Wang Z."/>
            <person name="Zhao L."/>
            <person name="Shi B."/>
            <person name="Wen H."/>
            <person name="Lin R."/>
            <person name="Jones M.K."/>
            <person name="Brejova B."/>
            <person name="Vinar T."/>
            <person name="Zhao G."/>
            <person name="McManus D.P."/>
            <person name="Chen Z."/>
            <person name="Zhou Y."/>
            <person name="Wang S."/>
        </authorList>
    </citation>
    <scope>NUCLEOTIDE SEQUENCE [LARGE SCALE GENOMIC DNA]</scope>
</reference>
<dbReference type="GO" id="GO:0007264">
    <property type="term" value="P:small GTPase-mediated signal transduction"/>
    <property type="evidence" value="ECO:0007669"/>
    <property type="project" value="InterPro"/>
</dbReference>
<gene>
    <name evidence="10" type="ORF">EGR_07104</name>
</gene>
<proteinExistence type="inferred from homology"/>
<dbReference type="STRING" id="6210.W6U9F8"/>
<evidence type="ECO:0000256" key="9">
    <source>
        <dbReference type="ARBA" id="ARBA00023289"/>
    </source>
</evidence>
<dbReference type="RefSeq" id="XP_024349194.1">
    <property type="nucleotide sequence ID" value="XM_024496353.1"/>
</dbReference>
<keyword evidence="9" id="KW-0636">Prenylation</keyword>
<dbReference type="GO" id="GO:0005886">
    <property type="term" value="C:plasma membrane"/>
    <property type="evidence" value="ECO:0007669"/>
    <property type="project" value="UniProtKB-SubCell"/>
</dbReference>
<dbReference type="PROSITE" id="PS51419">
    <property type="entry name" value="RAB"/>
    <property type="match status" value="1"/>
</dbReference>
<dbReference type="NCBIfam" id="TIGR00231">
    <property type="entry name" value="small_GTP"/>
    <property type="match status" value="1"/>
</dbReference>
<dbReference type="PROSITE" id="PS51420">
    <property type="entry name" value="RHO"/>
    <property type="match status" value="1"/>
</dbReference>
<keyword evidence="6" id="KW-0342">GTP-binding</keyword>
<dbReference type="PRINTS" id="PR00449">
    <property type="entry name" value="RASTRNSFRMNG"/>
</dbReference>
<protein>
    <submittedName>
        <fullName evidence="10">Ras-related protein ced-10</fullName>
    </submittedName>
</protein>
<dbReference type="SUPFAM" id="SSF52540">
    <property type="entry name" value="P-loop containing nucleoside triphosphate hydrolases"/>
    <property type="match status" value="1"/>
</dbReference>
<sequence>MTEKVVKCVVVGDGMVGKTCLILRYILDDLSSMDVYIPTIADTYTSKLKAGNTSVVFNLLDTAGQQEYARLRQLSYPQTDIFIVCFAVNDTDSYQNARELWIPEVRHFCPNALILLAGTKTDKRGADGQEQPIISTSKGHRLASRIKVAGYVECSAITGEGVKTVFDTAIRLTLTRKIHPKRRACSIM</sequence>
<dbReference type="CDD" id="cd00157">
    <property type="entry name" value="Rho"/>
    <property type="match status" value="1"/>
</dbReference>
<evidence type="ECO:0000256" key="7">
    <source>
        <dbReference type="ARBA" id="ARBA00023136"/>
    </source>
</evidence>
<comment type="subcellular location">
    <subcellularLocation>
        <location evidence="1">Cell membrane</location>
        <topology evidence="1">Lipid-anchor</topology>
        <orientation evidence="1">Cytoplasmic side</orientation>
    </subcellularLocation>
</comment>
<keyword evidence="4" id="KW-0488">Methylation</keyword>
<dbReference type="InterPro" id="IPR001806">
    <property type="entry name" value="Small_GTPase"/>
</dbReference>
<dbReference type="AlphaFoldDB" id="W6U9F8"/>
<dbReference type="SMART" id="SM00173">
    <property type="entry name" value="RAS"/>
    <property type="match status" value="1"/>
</dbReference>
<dbReference type="InterPro" id="IPR005225">
    <property type="entry name" value="Small_GTP-bd"/>
</dbReference>
<keyword evidence="11" id="KW-1185">Reference proteome</keyword>
<evidence type="ECO:0000256" key="6">
    <source>
        <dbReference type="ARBA" id="ARBA00023134"/>
    </source>
</evidence>
<evidence type="ECO:0000256" key="8">
    <source>
        <dbReference type="ARBA" id="ARBA00023288"/>
    </source>
</evidence>
<dbReference type="CTD" id="36342819"/>
<dbReference type="OrthoDB" id="8830751at2759"/>
<dbReference type="InterPro" id="IPR003578">
    <property type="entry name" value="Small_GTPase_Rho"/>
</dbReference>
<evidence type="ECO:0000313" key="10">
    <source>
        <dbReference type="EMBL" id="EUB57998.1"/>
    </source>
</evidence>
<evidence type="ECO:0000256" key="3">
    <source>
        <dbReference type="ARBA" id="ARBA00022475"/>
    </source>
</evidence>
<keyword evidence="8" id="KW-0449">Lipoprotein</keyword>
<dbReference type="Proteomes" id="UP000019149">
    <property type="component" value="Unassembled WGS sequence"/>
</dbReference>
<comment type="similarity">
    <text evidence="2">Belongs to the small GTPase superfamily. Rho family.</text>
</comment>
<evidence type="ECO:0000313" key="11">
    <source>
        <dbReference type="Proteomes" id="UP000019149"/>
    </source>
</evidence>
<dbReference type="PROSITE" id="PS51421">
    <property type="entry name" value="RAS"/>
    <property type="match status" value="1"/>
</dbReference>
<evidence type="ECO:0000256" key="2">
    <source>
        <dbReference type="ARBA" id="ARBA00010142"/>
    </source>
</evidence>
<evidence type="ECO:0000256" key="4">
    <source>
        <dbReference type="ARBA" id="ARBA00022481"/>
    </source>
</evidence>
<dbReference type="GO" id="GO:0005525">
    <property type="term" value="F:GTP binding"/>
    <property type="evidence" value="ECO:0007669"/>
    <property type="project" value="UniProtKB-KW"/>
</dbReference>
<evidence type="ECO:0000256" key="1">
    <source>
        <dbReference type="ARBA" id="ARBA00004342"/>
    </source>
</evidence>
<dbReference type="FunFam" id="3.40.50.300:FF:000983">
    <property type="entry name" value="Rho family GTPase"/>
    <property type="match status" value="1"/>
</dbReference>
<comment type="caution">
    <text evidence="10">The sequence shown here is derived from an EMBL/GenBank/DDBJ whole genome shotgun (WGS) entry which is preliminary data.</text>
</comment>
<dbReference type="GeneID" id="36342819"/>
<dbReference type="PANTHER" id="PTHR24072">
    <property type="entry name" value="RHO FAMILY GTPASE"/>
    <property type="match status" value="1"/>
</dbReference>
<keyword evidence="7" id="KW-0472">Membrane</keyword>
<dbReference type="EMBL" id="APAU02000070">
    <property type="protein sequence ID" value="EUB57998.1"/>
    <property type="molecule type" value="Genomic_DNA"/>
</dbReference>
<keyword evidence="5" id="KW-0547">Nucleotide-binding</keyword>
<dbReference type="InterPro" id="IPR027417">
    <property type="entry name" value="P-loop_NTPase"/>
</dbReference>
<dbReference type="KEGG" id="egl:EGR_07104"/>
<keyword evidence="3" id="KW-1003">Cell membrane</keyword>
<evidence type="ECO:0000256" key="5">
    <source>
        <dbReference type="ARBA" id="ARBA00022741"/>
    </source>
</evidence>
<dbReference type="Pfam" id="PF00071">
    <property type="entry name" value="Ras"/>
    <property type="match status" value="1"/>
</dbReference>
<accession>W6U9F8</accession>
<dbReference type="GO" id="GO:0003924">
    <property type="term" value="F:GTPase activity"/>
    <property type="evidence" value="ECO:0007669"/>
    <property type="project" value="InterPro"/>
</dbReference>
<dbReference type="SMART" id="SM00174">
    <property type="entry name" value="RHO"/>
    <property type="match status" value="1"/>
</dbReference>
<organism evidence="10 11">
    <name type="scientific">Echinococcus granulosus</name>
    <name type="common">Hydatid tapeworm</name>
    <dbReference type="NCBI Taxonomy" id="6210"/>
    <lineage>
        <taxon>Eukaryota</taxon>
        <taxon>Metazoa</taxon>
        <taxon>Spiralia</taxon>
        <taxon>Lophotrochozoa</taxon>
        <taxon>Platyhelminthes</taxon>
        <taxon>Cestoda</taxon>
        <taxon>Eucestoda</taxon>
        <taxon>Cyclophyllidea</taxon>
        <taxon>Taeniidae</taxon>
        <taxon>Echinococcus</taxon>
        <taxon>Echinococcus granulosus group</taxon>
    </lineage>
</organism>
<dbReference type="SMART" id="SM00175">
    <property type="entry name" value="RAB"/>
    <property type="match status" value="1"/>
</dbReference>
<name>W6U9F8_ECHGR</name>